<dbReference type="HOGENOM" id="CLU_011584_0_2_1"/>
<sequence>MNADISTCKSEDFLENYLPDHEIEFNTVIQDLKKQGMLVARPWSLKQVESSPAKRPPFTHTFKSFKTVFLSRTTNSTRVMKTLQTIGNAVRKALGRATNCEVNDCSIRVEGNRGCITSNLDSTLHPTDVVVPMAAIPDDSDDHPSSSQETRRLLTWGSDILDEDARRRFCFALTVERTEVTLWRLSRSYIMKSTPFDMTQHADLLIRMFVAFFCARSPQLGYDPLVTLLPDMSYVYELSSHSPEFPPVYYKTTTLLWDHCPPLATGRHLRIWEVEQVCSPSDPTRVQGTTLKALKDVSVDADARLEPDVQDELFNDIVELASDDNWRLRPILKDFPQSDIDSLAEALEDGNFKQFFSCISAKHFGEPDSTFPASTIPLKRSQSNTSRQPRRRCFFIYEHVCTPLHDVKTLGEAVDIIKQSLIPLRLMFCAGWIHRDISAGNILAVRSSPDAPWRVKLADLEFACRFPGPTESKGKFTGTPQFMASEMLDGECILPTFVGGDEDEDEEAPSDPSVPAVHNYQHDLESLWWILLWLATTRINQDLPKRFGQIYFQQRVDSPYASTRLQLFLQPLIRARDLQESLPESLQSSFITSLDRLRYDLYAGYVRRNRSSRQADSGAYSRVLTKPFAQFFEALEGSRDEWAGLELIGEGDSSESGSVDSKEGDVHPEASAAPVSLPPIPPPSRKRRVADSEQTQQPSKRARMSQAAVPPKRNGPITRSMTRNVGRVTRSMTRRLQKEK</sequence>
<organism evidence="3 4">
    <name type="scientific">Coprinopsis cinerea (strain Okayama-7 / 130 / ATCC MYA-4618 / FGSC 9003)</name>
    <name type="common">Inky cap fungus</name>
    <name type="synonym">Hormographiella aspergillata</name>
    <dbReference type="NCBI Taxonomy" id="240176"/>
    <lineage>
        <taxon>Eukaryota</taxon>
        <taxon>Fungi</taxon>
        <taxon>Dikarya</taxon>
        <taxon>Basidiomycota</taxon>
        <taxon>Agaricomycotina</taxon>
        <taxon>Agaricomycetes</taxon>
        <taxon>Agaricomycetidae</taxon>
        <taxon>Agaricales</taxon>
        <taxon>Agaricineae</taxon>
        <taxon>Psathyrellaceae</taxon>
        <taxon>Coprinopsis</taxon>
    </lineage>
</organism>
<dbReference type="EMBL" id="AACS02000009">
    <property type="protein sequence ID" value="EAU89782.2"/>
    <property type="molecule type" value="Genomic_DNA"/>
</dbReference>
<dbReference type="Pfam" id="PF17667">
    <property type="entry name" value="Pkinase_fungal"/>
    <property type="match status" value="2"/>
</dbReference>
<gene>
    <name evidence="3" type="ORF">CC1G_09364</name>
</gene>
<dbReference type="PANTHER" id="PTHR38248:SF2">
    <property type="entry name" value="FUNK1 11"/>
    <property type="match status" value="1"/>
</dbReference>
<dbReference type="KEGG" id="cci:CC1G_09364"/>
<comment type="caution">
    <text evidence="3">The sequence shown here is derived from an EMBL/GenBank/DDBJ whole genome shotgun (WGS) entry which is preliminary data.</text>
</comment>
<dbReference type="AlphaFoldDB" id="A8NB04"/>
<dbReference type="Proteomes" id="UP000001861">
    <property type="component" value="Unassembled WGS sequence"/>
</dbReference>
<dbReference type="PROSITE" id="PS50011">
    <property type="entry name" value="PROTEIN_KINASE_DOM"/>
    <property type="match status" value="1"/>
</dbReference>
<reference evidence="3 4" key="1">
    <citation type="journal article" date="2010" name="Proc. Natl. Acad. Sci. U.S.A.">
        <title>Insights into evolution of multicellular fungi from the assembled chromosomes of the mushroom Coprinopsis cinerea (Coprinus cinereus).</title>
        <authorList>
            <person name="Stajich J.E."/>
            <person name="Wilke S.K."/>
            <person name="Ahren D."/>
            <person name="Au C.H."/>
            <person name="Birren B.W."/>
            <person name="Borodovsky M."/>
            <person name="Burns C."/>
            <person name="Canback B."/>
            <person name="Casselton L.A."/>
            <person name="Cheng C.K."/>
            <person name="Deng J."/>
            <person name="Dietrich F.S."/>
            <person name="Fargo D.C."/>
            <person name="Farman M.L."/>
            <person name="Gathman A.C."/>
            <person name="Goldberg J."/>
            <person name="Guigo R."/>
            <person name="Hoegger P.J."/>
            <person name="Hooker J.B."/>
            <person name="Huggins A."/>
            <person name="James T.Y."/>
            <person name="Kamada T."/>
            <person name="Kilaru S."/>
            <person name="Kodira C."/>
            <person name="Kues U."/>
            <person name="Kupfer D."/>
            <person name="Kwan H.S."/>
            <person name="Lomsadze A."/>
            <person name="Li W."/>
            <person name="Lilly W.W."/>
            <person name="Ma L.J."/>
            <person name="Mackey A.J."/>
            <person name="Manning G."/>
            <person name="Martin F."/>
            <person name="Muraguchi H."/>
            <person name="Natvig D.O."/>
            <person name="Palmerini H."/>
            <person name="Ramesh M.A."/>
            <person name="Rehmeyer C.J."/>
            <person name="Roe B.A."/>
            <person name="Shenoy N."/>
            <person name="Stanke M."/>
            <person name="Ter-Hovhannisyan V."/>
            <person name="Tunlid A."/>
            <person name="Velagapudi R."/>
            <person name="Vision T.J."/>
            <person name="Zeng Q."/>
            <person name="Zolan M.E."/>
            <person name="Pukkila P.J."/>
        </authorList>
    </citation>
    <scope>NUCLEOTIDE SEQUENCE [LARGE SCALE GENOMIC DNA]</scope>
    <source>
        <strain evidence="4">Okayama-7 / 130 / ATCC MYA-4618 / FGSC 9003</strain>
    </source>
</reference>
<dbReference type="InterPro" id="IPR040976">
    <property type="entry name" value="Pkinase_fungal"/>
</dbReference>
<dbReference type="GeneID" id="6008487"/>
<dbReference type="PANTHER" id="PTHR38248">
    <property type="entry name" value="FUNK1 6"/>
    <property type="match status" value="1"/>
</dbReference>
<feature type="compositionally biased region" description="Low complexity" evidence="1">
    <location>
        <begin position="650"/>
        <end position="659"/>
    </location>
</feature>
<dbReference type="RefSeq" id="XP_001832006.2">
    <property type="nucleotide sequence ID" value="XM_001831954.2"/>
</dbReference>
<feature type="region of interest" description="Disordered" evidence="1">
    <location>
        <begin position="649"/>
        <end position="740"/>
    </location>
</feature>
<dbReference type="InterPro" id="IPR000719">
    <property type="entry name" value="Prot_kinase_dom"/>
</dbReference>
<keyword evidence="3" id="KW-0418">Kinase</keyword>
<keyword evidence="4" id="KW-1185">Reference proteome</keyword>
<accession>A8NB04</accession>
<evidence type="ECO:0000256" key="1">
    <source>
        <dbReference type="SAM" id="MobiDB-lite"/>
    </source>
</evidence>
<feature type="domain" description="Protein kinase" evidence="2">
    <location>
        <begin position="257"/>
        <end position="629"/>
    </location>
</feature>
<dbReference type="InParanoid" id="A8NB04"/>
<dbReference type="VEuPathDB" id="FungiDB:CC1G_09364"/>
<dbReference type="Gene3D" id="1.10.510.10">
    <property type="entry name" value="Transferase(Phosphotransferase) domain 1"/>
    <property type="match status" value="1"/>
</dbReference>
<evidence type="ECO:0000313" key="4">
    <source>
        <dbReference type="Proteomes" id="UP000001861"/>
    </source>
</evidence>
<dbReference type="OMA" id="PHASCIT"/>
<keyword evidence="3" id="KW-0808">Transferase</keyword>
<dbReference type="eggNOG" id="ENOG502RSE5">
    <property type="taxonomic scope" value="Eukaryota"/>
</dbReference>
<dbReference type="OrthoDB" id="3271139at2759"/>
<proteinExistence type="predicted"/>
<dbReference type="GO" id="GO:0005524">
    <property type="term" value="F:ATP binding"/>
    <property type="evidence" value="ECO:0007669"/>
    <property type="project" value="InterPro"/>
</dbReference>
<dbReference type="InterPro" id="IPR011009">
    <property type="entry name" value="Kinase-like_dom_sf"/>
</dbReference>
<dbReference type="SUPFAM" id="SSF56112">
    <property type="entry name" value="Protein kinase-like (PK-like)"/>
    <property type="match status" value="1"/>
</dbReference>
<evidence type="ECO:0000259" key="2">
    <source>
        <dbReference type="PROSITE" id="PS50011"/>
    </source>
</evidence>
<dbReference type="GO" id="GO:0004672">
    <property type="term" value="F:protein kinase activity"/>
    <property type="evidence" value="ECO:0007669"/>
    <property type="project" value="InterPro"/>
</dbReference>
<protein>
    <submittedName>
        <fullName evidence="3">Other/FunK1 protein kinase</fullName>
    </submittedName>
</protein>
<evidence type="ECO:0000313" key="3">
    <source>
        <dbReference type="EMBL" id="EAU89782.2"/>
    </source>
</evidence>
<name>A8NB04_COPC7</name>